<dbReference type="Proteomes" id="UP000437736">
    <property type="component" value="Unassembled WGS sequence"/>
</dbReference>
<reference evidence="1 2" key="1">
    <citation type="submission" date="2019-11" db="EMBL/GenBank/DDBJ databases">
        <title>Acidiferrimicrobium australis gen. nov., sp. nov., an acidophilic and obligately heterotrophic, member of the Actinobacteria that catalyses dissimilatory oxido- reduction of iron isolated from metal-rich acidic water in Chile.</title>
        <authorList>
            <person name="Gonzalez D."/>
            <person name="Huber K."/>
            <person name="Hedrich S."/>
            <person name="Rojas-Villalobos C."/>
            <person name="Quatrini R."/>
            <person name="Dinamarca M.A."/>
            <person name="Schwarz A."/>
            <person name="Canales C."/>
            <person name="Nancucheo I."/>
        </authorList>
    </citation>
    <scope>NUCLEOTIDE SEQUENCE [LARGE SCALE GENOMIC DNA]</scope>
    <source>
        <strain evidence="1 2">USS-CCA1</strain>
    </source>
</reference>
<evidence type="ECO:0000313" key="1">
    <source>
        <dbReference type="EMBL" id="MST32704.1"/>
    </source>
</evidence>
<dbReference type="EMBL" id="WJHE01000365">
    <property type="protein sequence ID" value="MST32704.1"/>
    <property type="molecule type" value="Genomic_DNA"/>
</dbReference>
<evidence type="ECO:0008006" key="3">
    <source>
        <dbReference type="Google" id="ProtNLM"/>
    </source>
</evidence>
<comment type="caution">
    <text evidence="1">The sequence shown here is derived from an EMBL/GenBank/DDBJ whole genome shotgun (WGS) entry which is preliminary data.</text>
</comment>
<gene>
    <name evidence="1" type="ORF">GHK86_08215</name>
</gene>
<name>A0ABW9QSK3_9ACTN</name>
<sequence>MPPTARPPAIGTDADYPDYITNLQLTVLDLQLKNVIVNNAIEHYRRHRWDEIRTLQNLQEALARFPDDREGNRHAARYLWGYLYGDRLGRLRDLANWMDDQGIVDQDRLRAWAHTSHATDFVGQIKGLGPAAYAWLVMRLGVDTVKPDLWIHRFTQQAIGRDLDDTTLVDAITEAAHRVGRQARELDGAIWEMMRGEAGAI</sequence>
<proteinExistence type="predicted"/>
<organism evidence="1 2">
    <name type="scientific">Acidiferrimicrobium australe</name>
    <dbReference type="NCBI Taxonomy" id="2664430"/>
    <lineage>
        <taxon>Bacteria</taxon>
        <taxon>Bacillati</taxon>
        <taxon>Actinomycetota</taxon>
        <taxon>Acidimicrobiia</taxon>
        <taxon>Acidimicrobiales</taxon>
        <taxon>Acidimicrobiaceae</taxon>
        <taxon>Acidiferrimicrobium</taxon>
    </lineage>
</organism>
<accession>A0ABW9QSK3</accession>
<evidence type="ECO:0000313" key="2">
    <source>
        <dbReference type="Proteomes" id="UP000437736"/>
    </source>
</evidence>
<protein>
    <recommendedName>
        <fullName evidence="3">HhH-GPD domain-containing protein</fullName>
    </recommendedName>
</protein>
<keyword evidence="2" id="KW-1185">Reference proteome</keyword>